<protein>
    <submittedName>
        <fullName evidence="2">Uncharacterized protein</fullName>
    </submittedName>
</protein>
<dbReference type="RefSeq" id="WP_136834708.1">
    <property type="nucleotide sequence ID" value="NZ_SWBQ01000001.1"/>
</dbReference>
<dbReference type="Proteomes" id="UP000307244">
    <property type="component" value="Unassembled WGS sequence"/>
</dbReference>
<gene>
    <name evidence="2" type="ORF">FA047_04180</name>
</gene>
<proteinExistence type="predicted"/>
<comment type="caution">
    <text evidence="2">The sequence shown here is derived from an EMBL/GenBank/DDBJ whole genome shotgun (WGS) entry which is preliminary data.</text>
</comment>
<evidence type="ECO:0000256" key="1">
    <source>
        <dbReference type="SAM" id="SignalP"/>
    </source>
</evidence>
<evidence type="ECO:0000313" key="2">
    <source>
        <dbReference type="EMBL" id="TKC09297.1"/>
    </source>
</evidence>
<feature type="chain" id="PRO_5020410520" evidence="1">
    <location>
        <begin position="19"/>
        <end position="357"/>
    </location>
</feature>
<accession>A0A4U1CN11</accession>
<keyword evidence="1" id="KW-0732">Signal</keyword>
<dbReference type="EMBL" id="SWBQ01000001">
    <property type="protein sequence ID" value="TKC09297.1"/>
    <property type="molecule type" value="Genomic_DNA"/>
</dbReference>
<reference evidence="2 3" key="1">
    <citation type="submission" date="2019-04" db="EMBL/GenBank/DDBJ databases">
        <title>Pedobacter sp. RP-3-15 sp. nov., isolated from Arctic soil.</title>
        <authorList>
            <person name="Dahal R.H."/>
            <person name="Kim D.-U."/>
        </authorList>
    </citation>
    <scope>NUCLEOTIDE SEQUENCE [LARGE SCALE GENOMIC DNA]</scope>
    <source>
        <strain evidence="2 3">RP-3-15</strain>
    </source>
</reference>
<sequence>MKSIITSILLAAGLTATAQNKIPGKVHLGLIYPISSNGTHSPLDTNNLSINLLGGISAEEKGLSFAGISNVVKGNTHGAQFAGFSNHILKKASGAQFAGFMNTYGEGDGFAFAGFTNIASGNVKGGQFAGFANIAKNIDGLQLAGFANIAKDITASQLAGFINTAKDVKGSQLAGFINVARKVKGVQIAGFINVADSSDHPIGLINIIKNGEKSIGASMDETQNAMLTFRSGGKVLYGILGIGYNFKNKDEVYAVEAGFGAHFFQSKSFRLNAEATVLSLEDFKKGEYFKTTLRVLPAFKITPFLEIFAGPSINYVNTNTLEGRKLTKKYLHQWENKWGDNLQGLYAGYTGGIHVIF</sequence>
<keyword evidence="3" id="KW-1185">Reference proteome</keyword>
<organism evidence="2 3">
    <name type="scientific">Pedobacter frigoris</name>
    <dbReference type="NCBI Taxonomy" id="2571272"/>
    <lineage>
        <taxon>Bacteria</taxon>
        <taxon>Pseudomonadati</taxon>
        <taxon>Bacteroidota</taxon>
        <taxon>Sphingobacteriia</taxon>
        <taxon>Sphingobacteriales</taxon>
        <taxon>Sphingobacteriaceae</taxon>
        <taxon>Pedobacter</taxon>
    </lineage>
</organism>
<name>A0A4U1CN11_9SPHI</name>
<dbReference type="AlphaFoldDB" id="A0A4U1CN11"/>
<dbReference type="OrthoDB" id="5505971at2"/>
<feature type="signal peptide" evidence="1">
    <location>
        <begin position="1"/>
        <end position="18"/>
    </location>
</feature>
<evidence type="ECO:0000313" key="3">
    <source>
        <dbReference type="Proteomes" id="UP000307244"/>
    </source>
</evidence>